<reference evidence="8 9" key="1">
    <citation type="journal article" date="2019" name="Int. J. Syst. Evol. Microbiol.">
        <title>The Global Catalogue of Microorganisms (GCM) 10K type strain sequencing project: providing services to taxonomists for standard genome sequencing and annotation.</title>
        <authorList>
            <consortium name="The Broad Institute Genomics Platform"/>
            <consortium name="The Broad Institute Genome Sequencing Center for Infectious Disease"/>
            <person name="Wu L."/>
            <person name="Ma J."/>
        </authorList>
    </citation>
    <scope>NUCLEOTIDE SEQUENCE [LARGE SCALE GENOMIC DNA]</scope>
    <source>
        <strain evidence="8 9">JCM 15974</strain>
    </source>
</reference>
<dbReference type="InterPro" id="IPR005467">
    <property type="entry name" value="His_kinase_dom"/>
</dbReference>
<dbReference type="CDD" id="cd00082">
    <property type="entry name" value="HisKA"/>
    <property type="match status" value="1"/>
</dbReference>
<dbReference type="SUPFAM" id="SSF55874">
    <property type="entry name" value="ATPase domain of HSP90 chaperone/DNA topoisomerase II/histidine kinase"/>
    <property type="match status" value="1"/>
</dbReference>
<sequence length="637" mass="72708">MDSIVNVTNSIADSSNIDLAADLIYDLSLKEKFEEGLRYSDSIIHISQQIKYDKGVGKLYNEKANIYNQTDQLFEALRCYDQAFLYYGRINYTRGLAITQNNKAVIEQRLGNAEKSLIHLLEAHSYYEELKDSLKLATTINNIGNVYAHLKNFEPAKKYYRQSLELKKKTGSNTVGSTLHNIAIIYIKENKLDSALYFSNKSLEMNKKENYSYGIAESYSALGRISFIKKDYQKAKKYYESALFIGGKVAYKERLIRTKLSLGEIAINTQKFEEAENYISSAKEESEKMNSTPLLLNSYDLYAVLDSARGDFLNAYKWQKQYKDLYQKHTLKETTQQIDIVKSRLENEKKQQASLDKQKREKQEAKEELFKQKIYTYLAIAAFIVAFIFIIGIIKARIQRAKYIKKLNQSNQVKNKLFSIVSHDLKNEIHGLDKTLNLLKDDVISETEFKEIIPILANSTHQTSILLNNLLNWSKSQMKELKATPKDFDFTEIINDKIVFFTSRASQKGVKLINNITDFTKVFADKDMCTIVAQNIIANAVKFCKAGDSLTINKKEQKDSVSIYFKDTGVGIPKENITKLFSDITLTTKGTNNESGTGLGLKICNELILLNHGTLEVESKLGQGSTFCIRLPKHHTS</sequence>
<evidence type="ECO:0000256" key="5">
    <source>
        <dbReference type="SAM" id="Coils"/>
    </source>
</evidence>
<comment type="catalytic activity">
    <reaction evidence="1">
        <text>ATP + protein L-histidine = ADP + protein N-phospho-L-histidine.</text>
        <dbReference type="EC" id="2.7.13.3"/>
    </reaction>
</comment>
<dbReference type="PROSITE" id="PS50005">
    <property type="entry name" value="TPR"/>
    <property type="match status" value="2"/>
</dbReference>
<dbReference type="InterPro" id="IPR011990">
    <property type="entry name" value="TPR-like_helical_dom_sf"/>
</dbReference>
<evidence type="ECO:0000256" key="3">
    <source>
        <dbReference type="ARBA" id="ARBA00022553"/>
    </source>
</evidence>
<name>A0ABN1J0T9_9FLAO</name>
<dbReference type="InterPro" id="IPR036097">
    <property type="entry name" value="HisK_dim/P_sf"/>
</dbReference>
<dbReference type="InterPro" id="IPR004358">
    <property type="entry name" value="Sig_transdc_His_kin-like_C"/>
</dbReference>
<keyword evidence="6" id="KW-1133">Transmembrane helix</keyword>
<keyword evidence="5" id="KW-0175">Coiled coil</keyword>
<proteinExistence type="predicted"/>
<evidence type="ECO:0000256" key="1">
    <source>
        <dbReference type="ARBA" id="ARBA00000085"/>
    </source>
</evidence>
<dbReference type="PANTHER" id="PTHR43547">
    <property type="entry name" value="TWO-COMPONENT HISTIDINE KINASE"/>
    <property type="match status" value="1"/>
</dbReference>
<keyword evidence="4" id="KW-0802">TPR repeat</keyword>
<feature type="repeat" description="TPR" evidence="4">
    <location>
        <begin position="216"/>
        <end position="249"/>
    </location>
</feature>
<keyword evidence="3" id="KW-0597">Phosphoprotein</keyword>
<keyword evidence="9" id="KW-1185">Reference proteome</keyword>
<dbReference type="Gene3D" id="3.30.565.10">
    <property type="entry name" value="Histidine kinase-like ATPase, C-terminal domain"/>
    <property type="match status" value="1"/>
</dbReference>
<dbReference type="SMART" id="SM00387">
    <property type="entry name" value="HATPase_c"/>
    <property type="match status" value="1"/>
</dbReference>
<evidence type="ECO:0000256" key="2">
    <source>
        <dbReference type="ARBA" id="ARBA00012438"/>
    </source>
</evidence>
<dbReference type="SUPFAM" id="SSF47384">
    <property type="entry name" value="Homodimeric domain of signal transducing histidine kinase"/>
    <property type="match status" value="1"/>
</dbReference>
<dbReference type="SUPFAM" id="SSF48452">
    <property type="entry name" value="TPR-like"/>
    <property type="match status" value="2"/>
</dbReference>
<dbReference type="InterPro" id="IPR036890">
    <property type="entry name" value="HATPase_C_sf"/>
</dbReference>
<evidence type="ECO:0000313" key="8">
    <source>
        <dbReference type="EMBL" id="GAA0725105.1"/>
    </source>
</evidence>
<dbReference type="Pfam" id="PF02518">
    <property type="entry name" value="HATPase_c"/>
    <property type="match status" value="1"/>
</dbReference>
<dbReference type="InterPro" id="IPR003661">
    <property type="entry name" value="HisK_dim/P_dom"/>
</dbReference>
<evidence type="ECO:0000259" key="7">
    <source>
        <dbReference type="PROSITE" id="PS50109"/>
    </source>
</evidence>
<dbReference type="Pfam" id="PF13424">
    <property type="entry name" value="TPR_12"/>
    <property type="match status" value="2"/>
</dbReference>
<feature type="repeat" description="TPR" evidence="4">
    <location>
        <begin position="137"/>
        <end position="170"/>
    </location>
</feature>
<protein>
    <recommendedName>
        <fullName evidence="2">histidine kinase</fullName>
        <ecNumber evidence="2">2.7.13.3</ecNumber>
    </recommendedName>
</protein>
<accession>A0ABN1J0T9</accession>
<dbReference type="PROSITE" id="PS50109">
    <property type="entry name" value="HIS_KIN"/>
    <property type="match status" value="1"/>
</dbReference>
<dbReference type="Gene3D" id="1.25.40.10">
    <property type="entry name" value="Tetratricopeptide repeat domain"/>
    <property type="match status" value="3"/>
</dbReference>
<feature type="domain" description="Histidine kinase" evidence="7">
    <location>
        <begin position="420"/>
        <end position="635"/>
    </location>
</feature>
<dbReference type="SMART" id="SM00028">
    <property type="entry name" value="TPR"/>
    <property type="match status" value="6"/>
</dbReference>
<dbReference type="InterPro" id="IPR003594">
    <property type="entry name" value="HATPase_dom"/>
</dbReference>
<dbReference type="EC" id="2.7.13.3" evidence="2"/>
<dbReference type="InterPro" id="IPR019734">
    <property type="entry name" value="TPR_rpt"/>
</dbReference>
<dbReference type="Gene3D" id="1.10.287.130">
    <property type="match status" value="1"/>
</dbReference>
<dbReference type="Proteomes" id="UP001501758">
    <property type="component" value="Unassembled WGS sequence"/>
</dbReference>
<dbReference type="PRINTS" id="PR00344">
    <property type="entry name" value="BCTRLSENSOR"/>
</dbReference>
<keyword evidence="6" id="KW-0812">Transmembrane</keyword>
<gene>
    <name evidence="8" type="ORF">GCM10009430_30250</name>
</gene>
<dbReference type="PANTHER" id="PTHR43547:SF2">
    <property type="entry name" value="HYBRID SIGNAL TRANSDUCTION HISTIDINE KINASE C"/>
    <property type="match status" value="1"/>
</dbReference>
<evidence type="ECO:0000256" key="6">
    <source>
        <dbReference type="SAM" id="Phobius"/>
    </source>
</evidence>
<comment type="caution">
    <text evidence="8">The sequence shown here is derived from an EMBL/GenBank/DDBJ whole genome shotgun (WGS) entry which is preliminary data.</text>
</comment>
<feature type="coiled-coil region" evidence="5">
    <location>
        <begin position="331"/>
        <end position="368"/>
    </location>
</feature>
<evidence type="ECO:0000313" key="9">
    <source>
        <dbReference type="Proteomes" id="UP001501758"/>
    </source>
</evidence>
<evidence type="ECO:0000256" key="4">
    <source>
        <dbReference type="PROSITE-ProRule" id="PRU00339"/>
    </source>
</evidence>
<keyword evidence="6" id="KW-0472">Membrane</keyword>
<organism evidence="8 9">
    <name type="scientific">Aquimarina litoralis</name>
    <dbReference type="NCBI Taxonomy" id="584605"/>
    <lineage>
        <taxon>Bacteria</taxon>
        <taxon>Pseudomonadati</taxon>
        <taxon>Bacteroidota</taxon>
        <taxon>Flavobacteriia</taxon>
        <taxon>Flavobacteriales</taxon>
        <taxon>Flavobacteriaceae</taxon>
        <taxon>Aquimarina</taxon>
    </lineage>
</organism>
<feature type="transmembrane region" description="Helical" evidence="6">
    <location>
        <begin position="374"/>
        <end position="396"/>
    </location>
</feature>
<dbReference type="EMBL" id="BAAAGE010000003">
    <property type="protein sequence ID" value="GAA0725105.1"/>
    <property type="molecule type" value="Genomic_DNA"/>
</dbReference>